<gene>
    <name evidence="1" type="ORF">BN8_06674</name>
</gene>
<dbReference type="EMBL" id="CAIT01000011">
    <property type="protein sequence ID" value="CCH57264.1"/>
    <property type="molecule type" value="Genomic_DNA"/>
</dbReference>
<dbReference type="Proteomes" id="UP000009309">
    <property type="component" value="Unassembled WGS sequence"/>
</dbReference>
<comment type="caution">
    <text evidence="1">The sequence shown here is derived from an EMBL/GenBank/DDBJ whole genome shotgun (WGS) entry which is preliminary data.</text>
</comment>
<sequence>MSKSTQKFNELSFSPLAVLKHKKPDIHMRRAFAVQLDKLTRRA</sequence>
<evidence type="ECO:0000313" key="1">
    <source>
        <dbReference type="EMBL" id="CCH57264.1"/>
    </source>
</evidence>
<proteinExistence type="predicted"/>
<organism evidence="1 2">
    <name type="scientific">Fibrisoma limi BUZ 3</name>
    <dbReference type="NCBI Taxonomy" id="1185876"/>
    <lineage>
        <taxon>Bacteria</taxon>
        <taxon>Pseudomonadati</taxon>
        <taxon>Bacteroidota</taxon>
        <taxon>Cytophagia</taxon>
        <taxon>Cytophagales</taxon>
        <taxon>Spirosomataceae</taxon>
        <taxon>Fibrisoma</taxon>
    </lineage>
</organism>
<accession>I2GTN4</accession>
<name>I2GTN4_9BACT</name>
<dbReference type="AlphaFoldDB" id="I2GTN4"/>
<reference evidence="1 2" key="1">
    <citation type="journal article" date="2012" name="J. Bacteriol.">
        <title>Genome Sequence of the Filamentous Bacterium Fibrisoma limi BUZ 3T.</title>
        <authorList>
            <person name="Filippini M."/>
            <person name="Qi W."/>
            <person name="Jaenicke S."/>
            <person name="Goesmann A."/>
            <person name="Smits T.H."/>
            <person name="Bagheri H.C."/>
        </authorList>
    </citation>
    <scope>NUCLEOTIDE SEQUENCE [LARGE SCALE GENOMIC DNA]</scope>
    <source>
        <strain evidence="2">BUZ 3T</strain>
    </source>
</reference>
<evidence type="ECO:0000313" key="2">
    <source>
        <dbReference type="Proteomes" id="UP000009309"/>
    </source>
</evidence>
<protein>
    <submittedName>
        <fullName evidence="1">Uncharacterized protein</fullName>
    </submittedName>
</protein>
<keyword evidence="2" id="KW-1185">Reference proteome</keyword>